<evidence type="ECO:0000256" key="5">
    <source>
        <dbReference type="ARBA" id="ARBA00023136"/>
    </source>
</evidence>
<evidence type="ECO:0000313" key="11">
    <source>
        <dbReference type="EMBL" id="MVA74607.1"/>
    </source>
</evidence>
<feature type="transmembrane region" description="Helical" evidence="8">
    <location>
        <begin position="431"/>
        <end position="454"/>
    </location>
</feature>
<feature type="transmembrane region" description="Helical" evidence="8">
    <location>
        <begin position="258"/>
        <end position="284"/>
    </location>
</feature>
<dbReference type="Pfam" id="PF02687">
    <property type="entry name" value="FtsX"/>
    <property type="match status" value="2"/>
</dbReference>
<dbReference type="Proteomes" id="UP000435304">
    <property type="component" value="Unassembled WGS sequence"/>
</dbReference>
<keyword evidence="5 8" id="KW-0472">Membrane</keyword>
<feature type="transmembrane region" description="Helical" evidence="8">
    <location>
        <begin position="760"/>
        <end position="787"/>
    </location>
</feature>
<feature type="domain" description="MacB-like periplasmic core" evidence="10">
    <location>
        <begin position="22"/>
        <end position="219"/>
    </location>
</feature>
<keyword evidence="3 8" id="KW-0812">Transmembrane</keyword>
<evidence type="ECO:0000259" key="9">
    <source>
        <dbReference type="Pfam" id="PF02687"/>
    </source>
</evidence>
<feature type="transmembrane region" description="Helical" evidence="8">
    <location>
        <begin position="20"/>
        <end position="39"/>
    </location>
</feature>
<name>A0A6A9UTT5_9ACTN</name>
<evidence type="ECO:0000256" key="4">
    <source>
        <dbReference type="ARBA" id="ARBA00022989"/>
    </source>
</evidence>
<accession>A0A6A9UTT5</accession>
<dbReference type="GO" id="GO:0005886">
    <property type="term" value="C:plasma membrane"/>
    <property type="evidence" value="ECO:0007669"/>
    <property type="project" value="UniProtKB-SubCell"/>
</dbReference>
<dbReference type="AlphaFoldDB" id="A0A6A9UTT5"/>
<comment type="similarity">
    <text evidence="6">Belongs to the ABC-4 integral membrane protein family.</text>
</comment>
<evidence type="ECO:0000259" key="10">
    <source>
        <dbReference type="Pfam" id="PF12704"/>
    </source>
</evidence>
<evidence type="ECO:0000256" key="1">
    <source>
        <dbReference type="ARBA" id="ARBA00004651"/>
    </source>
</evidence>
<feature type="transmembrane region" description="Helical" evidence="8">
    <location>
        <begin position="348"/>
        <end position="374"/>
    </location>
</feature>
<evidence type="ECO:0000256" key="7">
    <source>
        <dbReference type="SAM" id="MobiDB-lite"/>
    </source>
</evidence>
<dbReference type="RefSeq" id="WP_156607122.1">
    <property type="nucleotide sequence ID" value="NZ_WPCU01000002.1"/>
</dbReference>
<keyword evidence="12" id="KW-1185">Reference proteome</keyword>
<feature type="domain" description="ABC3 transporter permease C-terminal" evidence="9">
    <location>
        <begin position="718"/>
        <end position="837"/>
    </location>
</feature>
<dbReference type="PANTHER" id="PTHR30572:SF4">
    <property type="entry name" value="ABC TRANSPORTER PERMEASE YTRF"/>
    <property type="match status" value="1"/>
</dbReference>
<evidence type="ECO:0000256" key="2">
    <source>
        <dbReference type="ARBA" id="ARBA00022475"/>
    </source>
</evidence>
<proteinExistence type="inferred from homology"/>
<keyword evidence="4 8" id="KW-1133">Transmembrane helix</keyword>
<dbReference type="InterPro" id="IPR050250">
    <property type="entry name" value="Macrolide_Exporter_MacB"/>
</dbReference>
<feature type="transmembrane region" description="Helical" evidence="8">
    <location>
        <begin position="711"/>
        <end position="739"/>
    </location>
</feature>
<feature type="transmembrane region" description="Helical" evidence="8">
    <location>
        <begin position="486"/>
        <end position="503"/>
    </location>
</feature>
<feature type="transmembrane region" description="Helical" evidence="8">
    <location>
        <begin position="807"/>
        <end position="827"/>
    </location>
</feature>
<feature type="transmembrane region" description="Helical" evidence="8">
    <location>
        <begin position="312"/>
        <end position="336"/>
    </location>
</feature>
<comment type="subcellular location">
    <subcellularLocation>
        <location evidence="1">Cell membrane</location>
        <topology evidence="1">Multi-pass membrane protein</topology>
    </subcellularLocation>
</comment>
<protein>
    <submittedName>
        <fullName evidence="11">FtsX-like permease family protein</fullName>
    </submittedName>
</protein>
<feature type="domain" description="ABC3 transporter permease C-terminal" evidence="9">
    <location>
        <begin position="262"/>
        <end position="377"/>
    </location>
</feature>
<organism evidence="11 12">
    <name type="scientific">Auraticoccus cholistanensis</name>
    <dbReference type="NCBI Taxonomy" id="2656650"/>
    <lineage>
        <taxon>Bacteria</taxon>
        <taxon>Bacillati</taxon>
        <taxon>Actinomycetota</taxon>
        <taxon>Actinomycetes</taxon>
        <taxon>Propionibacteriales</taxon>
        <taxon>Propionibacteriaceae</taxon>
        <taxon>Auraticoccus</taxon>
    </lineage>
</organism>
<dbReference type="Pfam" id="PF12704">
    <property type="entry name" value="MacB_PCD"/>
    <property type="match status" value="1"/>
</dbReference>
<dbReference type="EMBL" id="WPCU01000002">
    <property type="protein sequence ID" value="MVA74607.1"/>
    <property type="molecule type" value="Genomic_DNA"/>
</dbReference>
<evidence type="ECO:0000256" key="8">
    <source>
        <dbReference type="SAM" id="Phobius"/>
    </source>
</evidence>
<dbReference type="GO" id="GO:0022857">
    <property type="term" value="F:transmembrane transporter activity"/>
    <property type="evidence" value="ECO:0007669"/>
    <property type="project" value="TreeGrafter"/>
</dbReference>
<evidence type="ECO:0000256" key="3">
    <source>
        <dbReference type="ARBA" id="ARBA00022692"/>
    </source>
</evidence>
<comment type="caution">
    <text evidence="11">The sequence shown here is derived from an EMBL/GenBank/DDBJ whole genome shotgun (WGS) entry which is preliminary data.</text>
</comment>
<dbReference type="PANTHER" id="PTHR30572">
    <property type="entry name" value="MEMBRANE COMPONENT OF TRANSPORTER-RELATED"/>
    <property type="match status" value="1"/>
</dbReference>
<reference evidence="11 12" key="1">
    <citation type="submission" date="2019-12" db="EMBL/GenBank/DDBJ databases">
        <title>Auraticoccus cholistani sp. nov., an actinomycete isolated from soil of Cholistan desert.</title>
        <authorList>
            <person name="Cheema M.T."/>
        </authorList>
    </citation>
    <scope>NUCLEOTIDE SEQUENCE [LARGE SCALE GENOMIC DNA]</scope>
    <source>
        <strain evidence="11 12">F435</strain>
    </source>
</reference>
<feature type="transmembrane region" description="Helical" evidence="8">
    <location>
        <begin position="395"/>
        <end position="419"/>
    </location>
</feature>
<feature type="region of interest" description="Disordered" evidence="7">
    <location>
        <begin position="89"/>
        <end position="124"/>
    </location>
</feature>
<sequence length="844" mass="85187">MISLRLSLAELRQHPGRLGAVVVAVAISVAFMVASVGVVQTEFGAAGDALAREYADSDLVVQAGVEDPDQVGPALAAVPGVDVVEPLWSGGTSLRSGDRGNQASVHPVSEHPRLRPAELGEGRWPTTPQEVVLDAGTAEALEVGVGAQVEMAPADGGDLLPVQVVGVTAPAAGLMSTSYPTVYAVPAWFTAGGSELSAWEWLVLLDPGTDPQTLVAPLETALRALPGAQLEEGAVRTTEAAAAAAVDSLAGDASVLTVMLLVFASIAMLVGALIVANTFAILVVQRRRQIALLRAVGGSTGQLRGGLVLESALIGAAGALTGLAVGVLLTLAVTWWTGSLGSGLRLPLGSALGAVAAGVVVTVLASLAAVGRAASIAPLEALRPVATPAASRRIGIVRAVVCSLLLVAGAVLAGAALGLDPSSTGLPAEVPLLLAIGAGVSLTLGVLGGAPLYVRPLLRLAGQPARLLGPVGRMSVASLVRNPQRAAATCVALMLAVGLTVTLQTGAATTQQTLLGDIRERYPVDVSLADVDADDLDADLVGRLSSVEGVTDALPVAAAQARLTLAGEERYLFAYGVDPERAAAFLPEPLPGLDATTVVVSPGPGVEPGERVTLTLEEYDEQGEVTSSRSGTFTTVLSHGAHGNALISPEAFATLAGAGNTAGLWLRVDPRADIQRVSTDITSLTDGSGGTLVDSGSLREVVGYTTALDTLVLIATALLAAAVLISLIGVGNTLALSVVERTRESALLRALGLQRAQLRTMLLLEALLLAVVGAVVGVLAGCFFGWLGASALMVVLEQEGVQFAVSWPQTLGVLAVALVAAALASVLPGRRASAASPVTALAAE</sequence>
<dbReference type="InterPro" id="IPR025857">
    <property type="entry name" value="MacB_PCD"/>
</dbReference>
<feature type="compositionally biased region" description="Polar residues" evidence="7">
    <location>
        <begin position="90"/>
        <end position="104"/>
    </location>
</feature>
<gene>
    <name evidence="11" type="ORF">GC722_00935</name>
</gene>
<dbReference type="InterPro" id="IPR003838">
    <property type="entry name" value="ABC3_permease_C"/>
</dbReference>
<evidence type="ECO:0000256" key="6">
    <source>
        <dbReference type="ARBA" id="ARBA00038076"/>
    </source>
</evidence>
<evidence type="ECO:0000313" key="12">
    <source>
        <dbReference type="Proteomes" id="UP000435304"/>
    </source>
</evidence>
<keyword evidence="2" id="KW-1003">Cell membrane</keyword>
<feature type="compositionally biased region" description="Basic and acidic residues" evidence="7">
    <location>
        <begin position="108"/>
        <end position="121"/>
    </location>
</feature>